<evidence type="ECO:0000256" key="13">
    <source>
        <dbReference type="ARBA" id="ARBA00023034"/>
    </source>
</evidence>
<evidence type="ECO:0000313" key="28">
    <source>
        <dbReference type="Proteomes" id="UP000298663"/>
    </source>
</evidence>
<dbReference type="InterPro" id="IPR029044">
    <property type="entry name" value="Nucleotide-diphossugar_trans"/>
</dbReference>
<dbReference type="EC" id="2.4.1.143" evidence="5"/>
<keyword evidence="17 24" id="KW-0464">Manganese</keyword>
<keyword evidence="28" id="KW-1185">Reference proteome</keyword>
<evidence type="ECO:0000256" key="11">
    <source>
        <dbReference type="ARBA" id="ARBA00022968"/>
    </source>
</evidence>
<evidence type="ECO:0000256" key="1">
    <source>
        <dbReference type="ARBA" id="ARBA00001936"/>
    </source>
</evidence>
<dbReference type="InterPro" id="IPR007754">
    <property type="entry name" value="GlcNAc_II"/>
</dbReference>
<feature type="binding site" evidence="23">
    <location>
        <begin position="128"/>
        <end position="132"/>
    </location>
    <ligand>
        <name>substrate</name>
    </ligand>
</feature>
<evidence type="ECO:0000256" key="15">
    <source>
        <dbReference type="ARBA" id="ARBA00023157"/>
    </source>
</evidence>
<sequence>MISRRKFMRLFNAIIVFSFIGLIVVFLQKPRTSISNSADAGRPFVEDVLLAEQWQASKAAELVLNASSAATFQAQYHNISISNVSLQNTPLSADQILSSVNFLNDHREVLNTDKFGPPTSSKSVIVVQVHSRIEYLRYLIDTLSKAKGIEDALLIFSHDLSSAAINELVRSIRFCRVIQIFYPYNIQIFPNIYPGQDPNDCPEKIGKEKAKTIKCNNWQHPDKYGNYRVAKLTQIKQHWWWKVNYVFDGIVKNYGLTNSYVLLLEEDHYVSPDFLHVLYLMIENREKYCSTCEVLSLGFYLKNYKTYHSDIDKLGVHPWFSSKHNMGMAINLATWESIRNCSDMFCSYDDYNWDWSLLQVSLKCMERKMRVIFAKAPRVIHVGDCGVHTHRCAVHNAADSARQLFEQVNESLFPALLTVKETSRRMLKPSKPNGGWGDLRDHKLCLTNSNPFVNNSD</sequence>
<feature type="binding site" evidence="24">
    <location>
        <position position="381"/>
    </location>
    <ligand>
        <name>Mn(2+)</name>
        <dbReference type="ChEBI" id="CHEBI:29035"/>
    </ligand>
</feature>
<keyword evidence="8" id="KW-0808">Transferase</keyword>
<dbReference type="STRING" id="34508.A0A4U8UV49"/>
<dbReference type="PANTHER" id="PTHR12871:SF0">
    <property type="entry name" value="ALPHA-1,6-MANNOSYL-GLYCOPROTEIN 2-BETA-N-ACETYLGLUCOSAMINYLTRANSFERASE"/>
    <property type="match status" value="1"/>
</dbReference>
<evidence type="ECO:0000256" key="23">
    <source>
        <dbReference type="PIRSR" id="PIRSR607754-1"/>
    </source>
</evidence>
<keyword evidence="14 26" id="KW-0472">Membrane</keyword>
<keyword evidence="16" id="KW-0325">Glycoprotein</keyword>
<feature type="transmembrane region" description="Helical" evidence="26">
    <location>
        <begin position="7"/>
        <end position="27"/>
    </location>
</feature>
<feature type="binding site" evidence="24">
    <location>
        <position position="267"/>
    </location>
    <ligand>
        <name>Mn(2+)</name>
        <dbReference type="ChEBI" id="CHEBI:29035"/>
    </ligand>
</feature>
<dbReference type="EMBL" id="CM016762">
    <property type="protein sequence ID" value="TMS36067.1"/>
    <property type="molecule type" value="Genomic_DNA"/>
</dbReference>
<evidence type="ECO:0000256" key="7">
    <source>
        <dbReference type="ARBA" id="ARBA00022676"/>
    </source>
</evidence>
<evidence type="ECO:0000256" key="21">
    <source>
        <dbReference type="ARBA" id="ARBA00032915"/>
    </source>
</evidence>
<comment type="catalytic activity">
    <reaction evidence="22">
        <text>an N(4)-{beta-D-GlcNAc-(1-&gt;2)-alpha-D-Man-(1-&gt;3)-[alpha-D-Man-(1-&gt;6)]-beta-D-Man-(1-&gt;4)-beta-D-GlcNAc-(1-&gt;4)-beta-D-GlcNAc}-L-asparaginyl-[protein] + UDP-N-acetyl-alpha-D-glucosamine = N(4)-{beta-D-GlcNAc-(1-&gt;2)-alpha-D-Man-(1-&gt;3)-[beta-D-GlcNAc-(1-&gt;2)-alpha-D-Man-(1-&gt;6)]-beta-D-Man-(1-&gt;4)-beta-D-GlcNAc-(1-&gt;4)-beta-D-GlcNAc}-L-asparaginyl-[protein] + UDP + H(+)</text>
        <dbReference type="Rhea" id="RHEA:12941"/>
        <dbReference type="Rhea" id="RHEA-COMP:13526"/>
        <dbReference type="Rhea" id="RHEA-COMP:14369"/>
        <dbReference type="ChEBI" id="CHEBI:15378"/>
        <dbReference type="ChEBI" id="CHEBI:57705"/>
        <dbReference type="ChEBI" id="CHEBI:58223"/>
        <dbReference type="ChEBI" id="CHEBI:60615"/>
        <dbReference type="ChEBI" id="CHEBI:60651"/>
        <dbReference type="EC" id="2.4.1.143"/>
    </reaction>
</comment>
<evidence type="ECO:0000256" key="19">
    <source>
        <dbReference type="ARBA" id="ARBA00031203"/>
    </source>
</evidence>
<dbReference type="Pfam" id="PF05060">
    <property type="entry name" value="MGAT2"/>
    <property type="match status" value="1"/>
</dbReference>
<accession>A0A4U8UV49</accession>
<dbReference type="Proteomes" id="UP000298663">
    <property type="component" value="Chromosome X"/>
</dbReference>
<evidence type="ECO:0000256" key="14">
    <source>
        <dbReference type="ARBA" id="ARBA00023136"/>
    </source>
</evidence>
<dbReference type="GO" id="GO:0046872">
    <property type="term" value="F:metal ion binding"/>
    <property type="evidence" value="ECO:0007669"/>
    <property type="project" value="UniProtKB-KW"/>
</dbReference>
<comment type="subcellular location">
    <subcellularLocation>
        <location evidence="2">Golgi apparatus membrane</location>
        <topology evidence="2">Single-pass type II membrane protein</topology>
    </subcellularLocation>
</comment>
<dbReference type="GO" id="GO:0009312">
    <property type="term" value="P:oligosaccharide biosynthetic process"/>
    <property type="evidence" value="ECO:0007669"/>
    <property type="project" value="InterPro"/>
</dbReference>
<dbReference type="GO" id="GO:0006487">
    <property type="term" value="P:protein N-linked glycosylation"/>
    <property type="evidence" value="ECO:0007669"/>
    <property type="project" value="TreeGrafter"/>
</dbReference>
<comment type="caution">
    <text evidence="27">The sequence shown here is derived from an EMBL/GenBank/DDBJ whole genome shotgun (WGS) entry which is preliminary data.</text>
</comment>
<evidence type="ECO:0000256" key="16">
    <source>
        <dbReference type="ARBA" id="ARBA00023180"/>
    </source>
</evidence>
<evidence type="ECO:0000256" key="25">
    <source>
        <dbReference type="PIRSR" id="PIRSR607754-3"/>
    </source>
</evidence>
<evidence type="ECO:0000256" key="4">
    <source>
        <dbReference type="ARBA" id="ARBA00011011"/>
    </source>
</evidence>
<evidence type="ECO:0000313" key="27">
    <source>
        <dbReference type="EMBL" id="TMS36067.1"/>
    </source>
</evidence>
<comment type="pathway">
    <text evidence="3">Protein modification; protein glycosylation.</text>
</comment>
<dbReference type="Gene3D" id="3.90.550.10">
    <property type="entry name" value="Spore Coat Polysaccharide Biosynthesis Protein SpsA, Chain A"/>
    <property type="match status" value="1"/>
</dbReference>
<dbReference type="SUPFAM" id="SSF53448">
    <property type="entry name" value="Nucleotide-diphospho-sugar transferases"/>
    <property type="match status" value="1"/>
</dbReference>
<keyword evidence="7" id="KW-0328">Glycosyltransferase</keyword>
<keyword evidence="13" id="KW-0333">Golgi apparatus</keyword>
<evidence type="ECO:0000256" key="12">
    <source>
        <dbReference type="ARBA" id="ARBA00022989"/>
    </source>
</evidence>
<name>A0A4U8UV49_STECR</name>
<dbReference type="GO" id="GO:0008455">
    <property type="term" value="F:alpha-1,6-mannosylglycoprotein 2-beta-N-acetylglucosaminyltransferase activity"/>
    <property type="evidence" value="ECO:0007669"/>
    <property type="project" value="UniProtKB-EC"/>
</dbReference>
<evidence type="ECO:0000256" key="24">
    <source>
        <dbReference type="PIRSR" id="PIRSR607754-2"/>
    </source>
</evidence>
<keyword evidence="11" id="KW-0735">Signal-anchor</keyword>
<evidence type="ECO:0000256" key="10">
    <source>
        <dbReference type="ARBA" id="ARBA00022723"/>
    </source>
</evidence>
<reference evidence="27 28" key="1">
    <citation type="journal article" date="2015" name="Genome Biol.">
        <title>Comparative genomics of Steinernema reveals deeply conserved gene regulatory networks.</title>
        <authorList>
            <person name="Dillman A.R."/>
            <person name="Macchietto M."/>
            <person name="Porter C.F."/>
            <person name="Rogers A."/>
            <person name="Williams B."/>
            <person name="Antoshechkin I."/>
            <person name="Lee M.M."/>
            <person name="Goodwin Z."/>
            <person name="Lu X."/>
            <person name="Lewis E.E."/>
            <person name="Goodrich-Blair H."/>
            <person name="Stock S.P."/>
            <person name="Adams B.J."/>
            <person name="Sternberg P.W."/>
            <person name="Mortazavi A."/>
        </authorList>
    </citation>
    <scope>NUCLEOTIDE SEQUENCE [LARGE SCALE GENOMIC DNA]</scope>
    <source>
        <strain evidence="27 28">ALL</strain>
    </source>
</reference>
<organism evidence="27 28">
    <name type="scientific">Steinernema carpocapsae</name>
    <name type="common">Entomopathogenic nematode</name>
    <dbReference type="NCBI Taxonomy" id="34508"/>
    <lineage>
        <taxon>Eukaryota</taxon>
        <taxon>Metazoa</taxon>
        <taxon>Ecdysozoa</taxon>
        <taxon>Nematoda</taxon>
        <taxon>Chromadorea</taxon>
        <taxon>Rhabditida</taxon>
        <taxon>Tylenchina</taxon>
        <taxon>Panagrolaimomorpha</taxon>
        <taxon>Strongyloidoidea</taxon>
        <taxon>Steinernematidae</taxon>
        <taxon>Steinernema</taxon>
    </lineage>
</organism>
<protein>
    <recommendedName>
        <fullName evidence="6">Alpha-1,6-mannosyl-glycoprotein 2-beta-N-acetylglucosaminyltransferase</fullName>
        <ecNumber evidence="5">2.4.1.143</ecNumber>
    </recommendedName>
    <alternativeName>
        <fullName evidence="21">Beta-1,2-N-acetylglucosaminyltransferase II</fullName>
    </alternativeName>
    <alternativeName>
        <fullName evidence="20">GlcNAc-T II</fullName>
    </alternativeName>
    <alternativeName>
        <fullName evidence="19">Mannoside acetylglucosaminyltransferase 2</fullName>
    </alternativeName>
    <alternativeName>
        <fullName evidence="18">N-glycosyl-oligosaccharide-glycoprotein N-acetylglucosaminyltransferase II</fullName>
    </alternativeName>
</protein>
<evidence type="ECO:0000256" key="26">
    <source>
        <dbReference type="SAM" id="Phobius"/>
    </source>
</evidence>
<dbReference type="AlphaFoldDB" id="A0A4U8UV49"/>
<evidence type="ECO:0000256" key="6">
    <source>
        <dbReference type="ARBA" id="ARBA00014817"/>
    </source>
</evidence>
<dbReference type="UniPathway" id="UPA00378"/>
<evidence type="ECO:0000256" key="9">
    <source>
        <dbReference type="ARBA" id="ARBA00022692"/>
    </source>
</evidence>
<feature type="disulfide bond" evidence="25">
    <location>
        <begin position="341"/>
        <end position="364"/>
    </location>
</feature>
<feature type="disulfide bond" evidence="25">
    <location>
        <begin position="201"/>
        <end position="215"/>
    </location>
</feature>
<dbReference type="OrthoDB" id="6019616at2759"/>
<proteinExistence type="inferred from homology"/>
<evidence type="ECO:0000256" key="3">
    <source>
        <dbReference type="ARBA" id="ARBA00004922"/>
    </source>
</evidence>
<evidence type="ECO:0000256" key="22">
    <source>
        <dbReference type="ARBA" id="ARBA00093257"/>
    </source>
</evidence>
<evidence type="ECO:0000256" key="5">
    <source>
        <dbReference type="ARBA" id="ARBA00012613"/>
    </source>
</evidence>
<feature type="binding site" evidence="23">
    <location>
        <position position="159"/>
    </location>
    <ligand>
        <name>substrate</name>
    </ligand>
</feature>
<feature type="disulfide bond" evidence="25">
    <location>
        <begin position="289"/>
        <end position="292"/>
    </location>
</feature>
<feature type="disulfide bond" evidence="25">
    <location>
        <begin position="346"/>
        <end position="445"/>
    </location>
</feature>
<comment type="similarity">
    <text evidence="4">Belongs to the glycosyltransferase 16 (GT16) protein family.</text>
</comment>
<evidence type="ECO:0000256" key="17">
    <source>
        <dbReference type="ARBA" id="ARBA00023211"/>
    </source>
</evidence>
<evidence type="ECO:0000256" key="8">
    <source>
        <dbReference type="ARBA" id="ARBA00022679"/>
    </source>
</evidence>
<dbReference type="GO" id="GO:0005795">
    <property type="term" value="C:Golgi stack"/>
    <property type="evidence" value="ECO:0007669"/>
    <property type="project" value="InterPro"/>
</dbReference>
<keyword evidence="15 25" id="KW-1015">Disulfide bond</keyword>
<gene>
    <name evidence="27" type="ORF">L596_003329</name>
</gene>
<keyword evidence="9 26" id="KW-0812">Transmembrane</keyword>
<comment type="cofactor">
    <cofactor evidence="1 24">
        <name>Mn(2+)</name>
        <dbReference type="ChEBI" id="CHEBI:29035"/>
    </cofactor>
</comment>
<reference evidence="27 28" key="2">
    <citation type="journal article" date="2019" name="G3 (Bethesda)">
        <title>Hybrid Assembly of the Genome of the Entomopathogenic Nematode Steinernema carpocapsae Identifies the X-Chromosome.</title>
        <authorList>
            <person name="Serra L."/>
            <person name="Macchietto M."/>
            <person name="Macias-Munoz A."/>
            <person name="McGill C.J."/>
            <person name="Rodriguez I.M."/>
            <person name="Rodriguez B."/>
            <person name="Murad R."/>
            <person name="Mortazavi A."/>
        </authorList>
    </citation>
    <scope>NUCLEOTIDE SEQUENCE [LARGE SCALE GENOMIC DNA]</scope>
    <source>
        <strain evidence="27 28">ALL</strain>
    </source>
</reference>
<dbReference type="EMBL" id="AZBU02000001">
    <property type="protein sequence ID" value="TMS36067.1"/>
    <property type="molecule type" value="Genomic_DNA"/>
</dbReference>
<evidence type="ECO:0000256" key="20">
    <source>
        <dbReference type="ARBA" id="ARBA00032552"/>
    </source>
</evidence>
<keyword evidence="12 26" id="KW-1133">Transmembrane helix</keyword>
<keyword evidence="10 24" id="KW-0479">Metal-binding</keyword>
<dbReference type="GO" id="GO:0000139">
    <property type="term" value="C:Golgi membrane"/>
    <property type="evidence" value="ECO:0007669"/>
    <property type="project" value="UniProtKB-SubCell"/>
</dbReference>
<evidence type="ECO:0000256" key="2">
    <source>
        <dbReference type="ARBA" id="ARBA00004323"/>
    </source>
</evidence>
<feature type="binding site" evidence="23">
    <location>
        <begin position="234"/>
        <end position="238"/>
    </location>
    <ligand>
        <name>substrate</name>
    </ligand>
</feature>
<evidence type="ECO:0000256" key="18">
    <source>
        <dbReference type="ARBA" id="ARBA00029663"/>
    </source>
</evidence>
<dbReference type="PANTHER" id="PTHR12871">
    <property type="entry name" value="BETA-1,2-N-ACETYLGLUCOSAMINYLTRANSFERASE II"/>
    <property type="match status" value="1"/>
</dbReference>